<keyword evidence="2" id="KW-1185">Reference proteome</keyword>
<protein>
    <submittedName>
        <fullName evidence="1">Uncharacterized protein</fullName>
    </submittedName>
</protein>
<evidence type="ECO:0000313" key="1">
    <source>
        <dbReference type="EMBL" id="RYR76531.1"/>
    </source>
</evidence>
<dbReference type="EMBL" id="SDMP01000001">
    <property type="protein sequence ID" value="RYR76531.1"/>
    <property type="molecule type" value="Genomic_DNA"/>
</dbReference>
<name>A0A445EMB3_ARAHY</name>
<dbReference type="Proteomes" id="UP000289738">
    <property type="component" value="Chromosome A01"/>
</dbReference>
<accession>A0A445EMB3</accession>
<reference evidence="1 2" key="1">
    <citation type="submission" date="2019-01" db="EMBL/GenBank/DDBJ databases">
        <title>Sequencing of cultivated peanut Arachis hypogaea provides insights into genome evolution and oil improvement.</title>
        <authorList>
            <person name="Chen X."/>
        </authorList>
    </citation>
    <scope>NUCLEOTIDE SEQUENCE [LARGE SCALE GENOMIC DNA]</scope>
    <source>
        <strain evidence="2">cv. Fuhuasheng</strain>
        <tissue evidence="1">Leaves</tissue>
    </source>
</reference>
<evidence type="ECO:0000313" key="2">
    <source>
        <dbReference type="Proteomes" id="UP000289738"/>
    </source>
</evidence>
<comment type="caution">
    <text evidence="1">The sequence shown here is derived from an EMBL/GenBank/DDBJ whole genome shotgun (WGS) entry which is preliminary data.</text>
</comment>
<sequence>MLPHPRITKVQKKQCNAVIGIGWDCKSGWVSNHQPNLTTSFLVRKTRISNLNRAEARILRSPHRSGGGSASHRSLHSNAASIALNSALIFVPLENGDIQCCNSRSGLVLAWNNSGPYRMDLFGVFGVSQNFCSVQSALGRQIS</sequence>
<proteinExistence type="predicted"/>
<dbReference type="AlphaFoldDB" id="A0A445EMB3"/>
<organism evidence="1 2">
    <name type="scientific">Arachis hypogaea</name>
    <name type="common">Peanut</name>
    <dbReference type="NCBI Taxonomy" id="3818"/>
    <lineage>
        <taxon>Eukaryota</taxon>
        <taxon>Viridiplantae</taxon>
        <taxon>Streptophyta</taxon>
        <taxon>Embryophyta</taxon>
        <taxon>Tracheophyta</taxon>
        <taxon>Spermatophyta</taxon>
        <taxon>Magnoliopsida</taxon>
        <taxon>eudicotyledons</taxon>
        <taxon>Gunneridae</taxon>
        <taxon>Pentapetalae</taxon>
        <taxon>rosids</taxon>
        <taxon>fabids</taxon>
        <taxon>Fabales</taxon>
        <taxon>Fabaceae</taxon>
        <taxon>Papilionoideae</taxon>
        <taxon>50 kb inversion clade</taxon>
        <taxon>dalbergioids sensu lato</taxon>
        <taxon>Dalbergieae</taxon>
        <taxon>Pterocarpus clade</taxon>
        <taxon>Arachis</taxon>
    </lineage>
</organism>
<gene>
    <name evidence="1" type="ORF">Ahy_A01g001120</name>
</gene>